<dbReference type="Pfam" id="PF00589">
    <property type="entry name" value="Phage_integrase"/>
    <property type="match status" value="1"/>
</dbReference>
<dbReference type="InterPro" id="IPR050090">
    <property type="entry name" value="Tyrosine_recombinase_XerCD"/>
</dbReference>
<dbReference type="EMBL" id="LANR01000001">
    <property type="protein sequence ID" value="KJV61965.1"/>
    <property type="molecule type" value="Genomic_DNA"/>
</dbReference>
<comment type="function">
    <text evidence="11">Site-specific tyrosine recombinase, which acts by catalyzing the cutting and rejoining of the recombining DNA molecules. The XerC-XerD complex is essential to convert dimers of the bacterial chromosome into monomers to permit their segregation at cell division. It also contributes to the segregational stability of plasmids.</text>
</comment>
<evidence type="ECO:0000256" key="9">
    <source>
        <dbReference type="ARBA" id="ARBA00023172"/>
    </source>
</evidence>
<dbReference type="InterPro" id="IPR011932">
    <property type="entry name" value="Recomb_XerD"/>
</dbReference>
<dbReference type="SUPFAM" id="SSF56349">
    <property type="entry name" value="DNA breaking-rejoining enzymes"/>
    <property type="match status" value="1"/>
</dbReference>
<keyword evidence="8 11" id="KW-0238">DNA-binding</keyword>
<dbReference type="InterPro" id="IPR010998">
    <property type="entry name" value="Integrase_recombinase_N"/>
</dbReference>
<evidence type="ECO:0000256" key="7">
    <source>
        <dbReference type="ARBA" id="ARBA00022908"/>
    </source>
</evidence>
<dbReference type="PROSITE" id="PS51900">
    <property type="entry name" value="CB"/>
    <property type="match status" value="1"/>
</dbReference>
<dbReference type="GO" id="GO:0007059">
    <property type="term" value="P:chromosome segregation"/>
    <property type="evidence" value="ECO:0007669"/>
    <property type="project" value="UniProtKB-UniRule"/>
</dbReference>
<keyword evidence="6 11" id="KW-0159">Chromosome partition</keyword>
<feature type="active site" evidence="11">
    <location>
        <position position="277"/>
    </location>
</feature>
<dbReference type="InterPro" id="IPR004107">
    <property type="entry name" value="Integrase_SAM-like_N"/>
</dbReference>
<evidence type="ECO:0000256" key="4">
    <source>
        <dbReference type="ARBA" id="ARBA00022490"/>
    </source>
</evidence>
<dbReference type="GO" id="GO:0006313">
    <property type="term" value="P:DNA transposition"/>
    <property type="evidence" value="ECO:0007669"/>
    <property type="project" value="UniProtKB-UniRule"/>
</dbReference>
<feature type="active site" evidence="11">
    <location>
        <position position="145"/>
    </location>
</feature>
<dbReference type="InterPro" id="IPR011010">
    <property type="entry name" value="DNA_brk_join_enz"/>
</dbReference>
<evidence type="ECO:0000256" key="2">
    <source>
        <dbReference type="ARBA" id="ARBA00010450"/>
    </source>
</evidence>
<organism evidence="14 15">
    <name type="scientific">Rickettsia amblyommatis str. Ac/Pa</name>
    <dbReference type="NCBI Taxonomy" id="1359164"/>
    <lineage>
        <taxon>Bacteria</taxon>
        <taxon>Pseudomonadati</taxon>
        <taxon>Pseudomonadota</taxon>
        <taxon>Alphaproteobacteria</taxon>
        <taxon>Rickettsiales</taxon>
        <taxon>Rickettsiaceae</taxon>
        <taxon>Rickettsieae</taxon>
        <taxon>Rickettsia</taxon>
        <taxon>spotted fever group</taxon>
    </lineage>
</organism>
<proteinExistence type="inferred from homology"/>
<dbReference type="PATRIC" id="fig|1359164.3.peg.971"/>
<dbReference type="PANTHER" id="PTHR30349:SF81">
    <property type="entry name" value="TYROSINE RECOMBINASE XERC"/>
    <property type="match status" value="1"/>
</dbReference>
<comment type="subcellular location">
    <subcellularLocation>
        <location evidence="1 11">Cytoplasm</location>
    </subcellularLocation>
</comment>
<feature type="active site" description="O-(3'-phospho-DNA)-tyrosine intermediate" evidence="11">
    <location>
        <position position="286"/>
    </location>
</feature>
<dbReference type="NCBIfam" id="NF001399">
    <property type="entry name" value="PRK00283.1"/>
    <property type="match status" value="1"/>
</dbReference>
<evidence type="ECO:0000259" key="13">
    <source>
        <dbReference type="PROSITE" id="PS51900"/>
    </source>
</evidence>
<dbReference type="PANTHER" id="PTHR30349">
    <property type="entry name" value="PHAGE INTEGRASE-RELATED"/>
    <property type="match status" value="1"/>
</dbReference>
<comment type="caution">
    <text evidence="14">The sequence shown here is derived from an EMBL/GenBank/DDBJ whole genome shotgun (WGS) entry which is preliminary data.</text>
</comment>
<dbReference type="Gene3D" id="1.10.443.10">
    <property type="entry name" value="Intergrase catalytic core"/>
    <property type="match status" value="1"/>
</dbReference>
<evidence type="ECO:0000313" key="14">
    <source>
        <dbReference type="EMBL" id="KJV61965.1"/>
    </source>
</evidence>
<keyword evidence="4 11" id="KW-0963">Cytoplasm</keyword>
<dbReference type="GO" id="GO:0005737">
    <property type="term" value="C:cytoplasm"/>
    <property type="evidence" value="ECO:0007669"/>
    <property type="project" value="UniProtKB-SubCell"/>
</dbReference>
<keyword evidence="15" id="KW-1185">Reference proteome</keyword>
<dbReference type="InterPro" id="IPR002104">
    <property type="entry name" value="Integrase_catalytic"/>
</dbReference>
<evidence type="ECO:0000256" key="10">
    <source>
        <dbReference type="ARBA" id="ARBA00023306"/>
    </source>
</evidence>
<feature type="active site" evidence="11">
    <location>
        <position position="251"/>
    </location>
</feature>
<evidence type="ECO:0000256" key="3">
    <source>
        <dbReference type="ARBA" id="ARBA00015810"/>
    </source>
</evidence>
<accession>A0A0F3N1M1</accession>
<keyword evidence="7 11" id="KW-0229">DNA integration</keyword>
<protein>
    <recommendedName>
        <fullName evidence="3 11">Tyrosine recombinase XerD</fullName>
    </recommendedName>
</protein>
<dbReference type="AlphaFoldDB" id="A0A0F3N1M1"/>
<dbReference type="RefSeq" id="WP_045800274.1">
    <property type="nucleotide sequence ID" value="NZ_LANR01000001.1"/>
</dbReference>
<evidence type="ECO:0000259" key="12">
    <source>
        <dbReference type="PROSITE" id="PS51898"/>
    </source>
</evidence>
<keyword evidence="5 11" id="KW-0132">Cell division</keyword>
<dbReference type="Proteomes" id="UP000033556">
    <property type="component" value="Unassembled WGS sequence"/>
</dbReference>
<dbReference type="CDD" id="cd00798">
    <property type="entry name" value="INT_XerDC_C"/>
    <property type="match status" value="1"/>
</dbReference>
<dbReference type="GO" id="GO:0051301">
    <property type="term" value="P:cell division"/>
    <property type="evidence" value="ECO:0007669"/>
    <property type="project" value="UniProtKB-KW"/>
</dbReference>
<evidence type="ECO:0000256" key="8">
    <source>
        <dbReference type="ARBA" id="ARBA00023125"/>
    </source>
</evidence>
<feature type="domain" description="Tyr recombinase" evidence="12">
    <location>
        <begin position="104"/>
        <end position="299"/>
    </location>
</feature>
<keyword evidence="9 11" id="KW-0233">DNA recombination</keyword>
<feature type="domain" description="Core-binding (CB)" evidence="13">
    <location>
        <begin position="1"/>
        <end position="83"/>
    </location>
</feature>
<evidence type="ECO:0000256" key="11">
    <source>
        <dbReference type="HAMAP-Rule" id="MF_01807"/>
    </source>
</evidence>
<dbReference type="HAMAP" id="MF_01807">
    <property type="entry name" value="Recomb_XerD"/>
    <property type="match status" value="1"/>
</dbReference>
<comment type="similarity">
    <text evidence="2 11">Belongs to the 'phage' integrase family. XerD subfamily.</text>
</comment>
<comment type="subunit">
    <text evidence="11">Forms a cyclic heterotetrameric complex composed of two molecules of XerC and two molecules of XerD.</text>
</comment>
<evidence type="ECO:0000256" key="5">
    <source>
        <dbReference type="ARBA" id="ARBA00022618"/>
    </source>
</evidence>
<feature type="active site" evidence="11">
    <location>
        <position position="176"/>
    </location>
</feature>
<sequence length="306" mass="34782">MEFISQFLEMLLAERALSKNSILSYKRDLFDFQNYLAKQKLSELNITTENIRDWIEYLASNDLQARSINRKISTIKSYYEFLISENHTAFNPVLNVDLPKYQNKLPEILSIGQIKSLLEHCSQDNSPEGIRLNAMIHLLYASGLRVSELVSLKLADILTNKTSKGEVRKIFSVLGKGNKERVIVINEQAVISIAKYLAIRDVFVNKAKPRNLIYLFPSSALAGYMTRQNFAILLKSAALYAGLNPEHISPHILRHSFASHLLEGGADLRVIQELLGHADISTTQIYTHLHTNHLKKALLYHPLNKN</sequence>
<dbReference type="Pfam" id="PF02899">
    <property type="entry name" value="Phage_int_SAM_1"/>
    <property type="match status" value="1"/>
</dbReference>
<dbReference type="Gene3D" id="1.10.150.130">
    <property type="match status" value="1"/>
</dbReference>
<gene>
    <name evidence="11" type="primary">xerD</name>
    <name evidence="14" type="ORF">APHACPA_0983</name>
</gene>
<reference evidence="14 15" key="1">
    <citation type="submission" date="2015-01" db="EMBL/GenBank/DDBJ databases">
        <title>Genome Sequencing of Rickettsiales.</title>
        <authorList>
            <person name="Daugherty S.C."/>
            <person name="Su Q."/>
            <person name="Abolude K."/>
            <person name="Beier-Sexton M."/>
            <person name="Carlyon J.A."/>
            <person name="Carter R."/>
            <person name="Day N.P."/>
            <person name="Dumler S.J."/>
            <person name="Dyachenko V."/>
            <person name="Godinez A."/>
            <person name="Kurtti T.J."/>
            <person name="Lichay M."/>
            <person name="Mullins K.E."/>
            <person name="Ott S."/>
            <person name="Pappas-Brown V."/>
            <person name="Paris D.H."/>
            <person name="Patel P."/>
            <person name="Richards A.L."/>
            <person name="Sadzewicz L."/>
            <person name="Sears K."/>
            <person name="Seidman D."/>
            <person name="Sengamalay N."/>
            <person name="Stenos J."/>
            <person name="Tallon L.J."/>
            <person name="Vincent G."/>
            <person name="Fraser C.M."/>
            <person name="Munderloh U."/>
            <person name="Dunning-Hotopp J.C."/>
        </authorList>
    </citation>
    <scope>NUCLEOTIDE SEQUENCE [LARGE SCALE GENOMIC DNA]</scope>
    <source>
        <strain evidence="14 15">Ac/Pa</strain>
    </source>
</reference>
<feature type="active site" evidence="11">
    <location>
        <position position="254"/>
    </location>
</feature>
<dbReference type="InterPro" id="IPR013762">
    <property type="entry name" value="Integrase-like_cat_sf"/>
</dbReference>
<evidence type="ECO:0000256" key="6">
    <source>
        <dbReference type="ARBA" id="ARBA00022829"/>
    </source>
</evidence>
<name>A0A0F3N1M1_RICAM</name>
<dbReference type="GO" id="GO:0009037">
    <property type="term" value="F:tyrosine-based site-specific recombinase activity"/>
    <property type="evidence" value="ECO:0007669"/>
    <property type="project" value="UniProtKB-UniRule"/>
</dbReference>
<evidence type="ECO:0000313" key="15">
    <source>
        <dbReference type="Proteomes" id="UP000033556"/>
    </source>
</evidence>
<dbReference type="GO" id="GO:0003677">
    <property type="term" value="F:DNA binding"/>
    <property type="evidence" value="ECO:0007669"/>
    <property type="project" value="UniProtKB-UniRule"/>
</dbReference>
<evidence type="ECO:0000256" key="1">
    <source>
        <dbReference type="ARBA" id="ARBA00004496"/>
    </source>
</evidence>
<dbReference type="HAMAP" id="MF_01808">
    <property type="entry name" value="Recomb_XerC_XerD"/>
    <property type="match status" value="1"/>
</dbReference>
<keyword evidence="10 11" id="KW-0131">Cell cycle</keyword>
<dbReference type="InterPro" id="IPR023009">
    <property type="entry name" value="Tyrosine_recombinase_XerC/XerD"/>
</dbReference>
<dbReference type="PROSITE" id="PS51898">
    <property type="entry name" value="TYR_RECOMBINASE"/>
    <property type="match status" value="1"/>
</dbReference>
<dbReference type="InterPro" id="IPR044068">
    <property type="entry name" value="CB"/>
</dbReference>